<dbReference type="PANTHER" id="PTHR43606:SF2">
    <property type="entry name" value="ALKALINE PHOSPHATASE FAMILY PROTEIN (AFU_ORTHOLOGUE AFUA_5G03860)"/>
    <property type="match status" value="1"/>
</dbReference>
<dbReference type="Gene3D" id="3.60.21.70">
    <property type="entry name" value="PhoD-like phosphatase"/>
    <property type="match status" value="1"/>
</dbReference>
<dbReference type="OrthoDB" id="3497025at2"/>
<reference evidence="4" key="1">
    <citation type="submission" date="2017-01" db="EMBL/GenBank/DDBJ databases">
        <authorList>
            <person name="Varghese N."/>
            <person name="Submissions S."/>
        </authorList>
    </citation>
    <scope>NUCLEOTIDE SEQUENCE [LARGE SCALE GENOMIC DNA]</scope>
    <source>
        <strain evidence="4">DSM 44531</strain>
    </source>
</reference>
<dbReference type="InterPro" id="IPR038607">
    <property type="entry name" value="PhoD-like_sf"/>
</dbReference>
<gene>
    <name evidence="3" type="ORF">SAMN05444817_104130</name>
</gene>
<name>A0A1N7J7Q7_9CORY</name>
<dbReference type="Gene3D" id="2.60.40.380">
    <property type="entry name" value="Purple acid phosphatase-like, N-terminal"/>
    <property type="match status" value="1"/>
</dbReference>
<protein>
    <submittedName>
        <fullName evidence="3">Alkaline phosphatase D</fullName>
    </submittedName>
</protein>
<dbReference type="InterPro" id="IPR032093">
    <property type="entry name" value="PhoD_N"/>
</dbReference>
<dbReference type="PANTHER" id="PTHR43606">
    <property type="entry name" value="PHOSPHATASE, PUTATIVE (AFU_ORTHOLOGUE AFUA_6G08710)-RELATED"/>
    <property type="match status" value="1"/>
</dbReference>
<proteinExistence type="predicted"/>
<evidence type="ECO:0000313" key="3">
    <source>
        <dbReference type="EMBL" id="SIS45350.1"/>
    </source>
</evidence>
<evidence type="ECO:0000259" key="1">
    <source>
        <dbReference type="Pfam" id="PF09423"/>
    </source>
</evidence>
<dbReference type="CDD" id="cd07389">
    <property type="entry name" value="MPP_PhoD"/>
    <property type="match status" value="1"/>
</dbReference>
<accession>A0A1N7J7Q7</accession>
<evidence type="ECO:0000259" key="2">
    <source>
        <dbReference type="Pfam" id="PF16655"/>
    </source>
</evidence>
<dbReference type="InterPro" id="IPR018946">
    <property type="entry name" value="PhoD-like_MPP"/>
</dbReference>
<organism evidence="3 4">
    <name type="scientific">Corynebacterium appendicis CIP 107643</name>
    <dbReference type="NCBI Taxonomy" id="1161099"/>
    <lineage>
        <taxon>Bacteria</taxon>
        <taxon>Bacillati</taxon>
        <taxon>Actinomycetota</taxon>
        <taxon>Actinomycetes</taxon>
        <taxon>Mycobacteriales</taxon>
        <taxon>Corynebacteriaceae</taxon>
        <taxon>Corynebacterium</taxon>
    </lineage>
</organism>
<dbReference type="Pfam" id="PF09423">
    <property type="entry name" value="PhoD"/>
    <property type="match status" value="1"/>
</dbReference>
<dbReference type="PROSITE" id="PS51318">
    <property type="entry name" value="TAT"/>
    <property type="match status" value="1"/>
</dbReference>
<dbReference type="RefSeq" id="WP_076599025.1">
    <property type="nucleotide sequence ID" value="NZ_CP046976.1"/>
</dbReference>
<dbReference type="EMBL" id="FTOF01000004">
    <property type="protein sequence ID" value="SIS45350.1"/>
    <property type="molecule type" value="Genomic_DNA"/>
</dbReference>
<dbReference type="Proteomes" id="UP000186292">
    <property type="component" value="Unassembled WGS sequence"/>
</dbReference>
<dbReference type="InterPro" id="IPR029052">
    <property type="entry name" value="Metallo-depent_PP-like"/>
</dbReference>
<evidence type="ECO:0000313" key="4">
    <source>
        <dbReference type="Proteomes" id="UP000186292"/>
    </source>
</evidence>
<feature type="domain" description="Phospholipase D N-terminal" evidence="2">
    <location>
        <begin position="70"/>
        <end position="171"/>
    </location>
</feature>
<dbReference type="InterPro" id="IPR006311">
    <property type="entry name" value="TAT_signal"/>
</dbReference>
<dbReference type="STRING" id="1161099.SAMN05444817_104130"/>
<dbReference type="Pfam" id="PF16655">
    <property type="entry name" value="PhoD_N"/>
    <property type="match status" value="1"/>
</dbReference>
<dbReference type="AlphaFoldDB" id="A0A1N7J7Q7"/>
<sequence length="584" mass="64066">MSDTSQNQTPSTEPKAIRSTRRNFLKGGAAAIAASAAVTSVAPASAQSSWGYFNKPAPLEPAPQPLPFCHGVASGDPLPDSVILWTRVTPDENARPGSGTGEATDVRWEVSPNESFDSVVASGTARTSRSSDHTLHIDVKGLAPASVYYYRFIIEGGPHAGAHSPVGRTKTAPANDAHVESFKVASFSCANWEAGFYTPYRDMAERGRRDELDLAVCLGDYIYEYEQRASKAIPSVRLYQPPHEILNLEDYRIRYGQARTDLDLQAAHAALPWVAVWDDHEVANDNYDTGAQNHTEFTEGSYRARRAAASQAYIEWMPIRSKALGEGGKLYRSFTFGDLVELTMMDLRTYRDKVGRISGALSPSAPRSMLGDEQYQWLVNTLRGSKTKWNVLGNSVMFSPLAVGALRNDPNVKPVLDAMVENLGDNVQLFTDVAEYGFLVNSDQWDGYLMERKQLIVDMAEAGVTPLFLTGDIHSEWAHTVYDGDKPLGCEMVCASISATGVGDILGHAVGPHPTLNGIAYNYLHNSNPQLRHVDWDAHGYCVATIRPDDVDMTWIRADNITDPASAVRSTVMLNWRKGVGFTN</sequence>
<dbReference type="InterPro" id="IPR052900">
    <property type="entry name" value="Phospholipid_Metab_Enz"/>
</dbReference>
<keyword evidence="4" id="KW-1185">Reference proteome</keyword>
<dbReference type="SUPFAM" id="SSF56300">
    <property type="entry name" value="Metallo-dependent phosphatases"/>
    <property type="match status" value="1"/>
</dbReference>
<feature type="domain" description="PhoD-like phosphatase metallophosphatase" evidence="1">
    <location>
        <begin position="185"/>
        <end position="555"/>
    </location>
</feature>